<proteinExistence type="predicted"/>
<organism evidence="2">
    <name type="scientific">Lily virus X</name>
    <dbReference type="NCBI Taxonomy" id="12194"/>
    <lineage>
        <taxon>Viruses</taxon>
        <taxon>Riboviria</taxon>
        <taxon>Orthornavirae</taxon>
        <taxon>Kitrinoviricota</taxon>
        <taxon>Alsuviricetes</taxon>
        <taxon>Tymovirales</taxon>
        <taxon>Alphaflexiviridae</taxon>
        <taxon>Potexvirus</taxon>
        <taxon>Potexvirus ecslilii</taxon>
    </lineage>
</organism>
<feature type="transmembrane region" description="Helical" evidence="1">
    <location>
        <begin position="12"/>
        <end position="31"/>
    </location>
</feature>
<accession>Q4QTI6</accession>
<feature type="transmembrane region" description="Helical" evidence="1">
    <location>
        <begin position="75"/>
        <end position="93"/>
    </location>
</feature>
<reference evidence="2" key="2">
    <citation type="journal article" date="2008" name="Plant Dis.">
        <title>First Report of a New Potyvirus, Tricyrtis virus Y, and Lily virus X, a Potexvirus, in Tricyrtis formosana in the United States.</title>
        <authorList>
            <person name="Jordan R.L."/>
            <person name="Guaragna M.A."/>
            <person name="Van Buren T."/>
            <person name="Putnam M.L."/>
        </authorList>
    </citation>
    <scope>NUCLEOTIDE SEQUENCE</scope>
    <source>
        <strain evidence="2">TF</strain>
    </source>
</reference>
<reference evidence="2" key="1">
    <citation type="submission" date="2005-06" db="EMBL/GenBank/DDBJ databases">
        <authorList>
            <person name="Jordan R."/>
            <person name="Guaragna M.A."/>
        </authorList>
    </citation>
    <scope>NUCLEOTIDE SEQUENCE</scope>
    <source>
        <strain evidence="2">TF</strain>
    </source>
</reference>
<dbReference type="InterPro" id="IPR001896">
    <property type="entry name" value="Plant_vir_prot"/>
</dbReference>
<dbReference type="Pfam" id="PF01307">
    <property type="entry name" value="Plant_vir_prot"/>
    <property type="match status" value="1"/>
</dbReference>
<evidence type="ECO:0000256" key="1">
    <source>
        <dbReference type="SAM" id="Phobius"/>
    </source>
</evidence>
<sequence length="109" mass="11878">MMPLTPPPDYTKPFIAVVVGGTLAVLVLLLTRSTLPHTGDNLHSLPHGGSYCDGTKRIRYGGPHRSHVPELPAKSWALITVVAILIALHFSCLRTHRVHRCVLCHTTGN</sequence>
<keyword evidence="1" id="KW-0812">Transmembrane</keyword>
<name>Q4QTI6_LVX</name>
<gene>
    <name evidence="2" type="primary">TGB2</name>
</gene>
<keyword evidence="1" id="KW-0472">Membrane</keyword>
<keyword evidence="1" id="KW-1133">Transmembrane helix</keyword>
<organismHost>
    <name type="scientific">Lilium formosanum</name>
    <dbReference type="NCBI Taxonomy" id="63788"/>
</organismHost>
<dbReference type="EMBL" id="AY864849">
    <property type="protein sequence ID" value="AAY87150.1"/>
    <property type="molecule type" value="Genomic_RNA"/>
</dbReference>
<evidence type="ECO:0000313" key="2">
    <source>
        <dbReference type="EMBL" id="AAY87150.1"/>
    </source>
</evidence>
<protein>
    <submittedName>
        <fullName evidence="2">Triple gene block protein 2</fullName>
    </submittedName>
</protein>